<dbReference type="InterPro" id="IPR019430">
    <property type="entry name" value="7TM_GPCR_serpentine_rcpt_Srx"/>
</dbReference>
<dbReference type="WBParaSite" id="HPLM_0002070901-mRNA-1">
    <property type="protein sequence ID" value="HPLM_0002070901-mRNA-1"/>
    <property type="gene ID" value="HPLM_0002070901"/>
</dbReference>
<protein>
    <submittedName>
        <fullName evidence="3">7TM_GPCR_Srx domain-containing protein</fullName>
    </submittedName>
</protein>
<evidence type="ECO:0000256" key="1">
    <source>
        <dbReference type="SAM" id="Phobius"/>
    </source>
</evidence>
<dbReference type="PANTHER" id="PTHR23017:SF3">
    <property type="entry name" value="G-PROTEIN COUPLED RECEPTORS FAMILY 1 PROFILE DOMAIN-CONTAINING PROTEIN"/>
    <property type="match status" value="1"/>
</dbReference>
<feature type="transmembrane region" description="Helical" evidence="1">
    <location>
        <begin position="60"/>
        <end position="81"/>
    </location>
</feature>
<dbReference type="AlphaFoldDB" id="A0A0N4X8L7"/>
<accession>A0A0N4X8L7</accession>
<reference evidence="3" key="1">
    <citation type="submission" date="2017-02" db="UniProtKB">
        <authorList>
            <consortium name="WormBaseParasite"/>
        </authorList>
    </citation>
    <scope>IDENTIFICATION</scope>
</reference>
<name>A0A0N4X8L7_HAEPC</name>
<dbReference type="Pfam" id="PF10328">
    <property type="entry name" value="7TM_GPCR_Srx"/>
    <property type="match status" value="1"/>
</dbReference>
<keyword evidence="1" id="KW-1133">Transmembrane helix</keyword>
<feature type="transmembrane region" description="Helical" evidence="1">
    <location>
        <begin position="31"/>
        <end position="48"/>
    </location>
</feature>
<feature type="domain" description="7TM GPCR serpentine receptor class x (Srx)" evidence="2">
    <location>
        <begin position="57"/>
        <end position="170"/>
    </location>
</feature>
<keyword evidence="1" id="KW-0812">Transmembrane</keyword>
<keyword evidence="1" id="KW-0472">Membrane</keyword>
<organism evidence="3">
    <name type="scientific">Haemonchus placei</name>
    <name type="common">Barber's pole worm</name>
    <dbReference type="NCBI Taxonomy" id="6290"/>
    <lineage>
        <taxon>Eukaryota</taxon>
        <taxon>Metazoa</taxon>
        <taxon>Ecdysozoa</taxon>
        <taxon>Nematoda</taxon>
        <taxon>Chromadorea</taxon>
        <taxon>Rhabditida</taxon>
        <taxon>Rhabditina</taxon>
        <taxon>Rhabditomorpha</taxon>
        <taxon>Strongyloidea</taxon>
        <taxon>Trichostrongylidae</taxon>
        <taxon>Haemonchus</taxon>
    </lineage>
</organism>
<feature type="transmembrane region" description="Helical" evidence="1">
    <location>
        <begin position="146"/>
        <end position="165"/>
    </location>
</feature>
<feature type="transmembrane region" description="Helical" evidence="1">
    <location>
        <begin position="102"/>
        <end position="122"/>
    </location>
</feature>
<proteinExistence type="predicted"/>
<evidence type="ECO:0000259" key="2">
    <source>
        <dbReference type="Pfam" id="PF10328"/>
    </source>
</evidence>
<dbReference type="PANTHER" id="PTHR23017">
    <property type="entry name" value="SERPENTINE RECEPTOR, CLASS X"/>
    <property type="match status" value="1"/>
</dbReference>
<sequence length="211" mass="23866">LNDLKNFFQLGISGVLVNGASTYLILKMKVFVYLVVLVLDITIAKISFRDFSGAFGVNRSIGQMTLIAQCGAYLSMLLLSLNRFVCVFMPIKYTTIFANRSTILFIILSFLNYISAPCYFIFDHTSLQFTFSDTECGHVLSDYVDYWFSIVLFTIACVLDLATLIKLQLVSSIFVVNFRLSWTLTTVKYINFITCHTLTCELFGKDPAVSF</sequence>
<evidence type="ECO:0000313" key="3">
    <source>
        <dbReference type="WBParaSite" id="HPLM_0002070901-mRNA-1"/>
    </source>
</evidence>